<dbReference type="PROSITE" id="PS50949">
    <property type="entry name" value="HTH_GNTR"/>
    <property type="match status" value="1"/>
</dbReference>
<evidence type="ECO:0000313" key="6">
    <source>
        <dbReference type="Proteomes" id="UP000766595"/>
    </source>
</evidence>
<evidence type="ECO:0000256" key="1">
    <source>
        <dbReference type="ARBA" id="ARBA00023015"/>
    </source>
</evidence>
<dbReference type="InterPro" id="IPR036388">
    <property type="entry name" value="WH-like_DNA-bd_sf"/>
</dbReference>
<keyword evidence="1" id="KW-0805">Transcription regulation</keyword>
<dbReference type="PANTHER" id="PTHR43537:SF24">
    <property type="entry name" value="GLUCONATE OPERON TRANSCRIPTIONAL REPRESSOR"/>
    <property type="match status" value="1"/>
</dbReference>
<dbReference type="InterPro" id="IPR000524">
    <property type="entry name" value="Tscrpt_reg_HTH_GntR"/>
</dbReference>
<reference evidence="5 6" key="1">
    <citation type="submission" date="2021-06" db="EMBL/GenBank/DDBJ databases">
        <authorList>
            <person name="Grouzdev D.S."/>
            <person name="Koziaeva V."/>
        </authorList>
    </citation>
    <scope>NUCLEOTIDE SEQUENCE [LARGE SCALE GENOMIC DNA]</scope>
    <source>
        <strain evidence="5 6">22</strain>
    </source>
</reference>
<dbReference type="Pfam" id="PF07729">
    <property type="entry name" value="FCD"/>
    <property type="match status" value="1"/>
</dbReference>
<dbReference type="EMBL" id="JAHHZF010000002">
    <property type="protein sequence ID" value="MBT9288504.1"/>
    <property type="molecule type" value="Genomic_DNA"/>
</dbReference>
<evidence type="ECO:0000313" key="5">
    <source>
        <dbReference type="EMBL" id="MBT9288504.1"/>
    </source>
</evidence>
<dbReference type="GO" id="GO:0003677">
    <property type="term" value="F:DNA binding"/>
    <property type="evidence" value="ECO:0007669"/>
    <property type="project" value="UniProtKB-KW"/>
</dbReference>
<dbReference type="SUPFAM" id="SSF46785">
    <property type="entry name" value="Winged helix' DNA-binding domain"/>
    <property type="match status" value="1"/>
</dbReference>
<sequence>MPSSDVRTAARTAGPDSLRVDRPAKTLRELTLVKMREAILTQHFRPGDRLVERELCEQLGVSRTIVREVLRHLETEGLVTTLQARGPIVSRTTAAEALQIYEIRGALEGIAARACAELGDAAVAADLDAAIGRIRAAYRGKDMAGVLEATSEFYGTLFSAAGKDIAWSIVSSLTVRINHLRSMTIKTPGRDQQGPEQMQRIVDAIRAGDGAAAETAALQHVRAASDIARRLLAADDAV</sequence>
<dbReference type="InterPro" id="IPR011711">
    <property type="entry name" value="GntR_C"/>
</dbReference>
<evidence type="ECO:0000256" key="2">
    <source>
        <dbReference type="ARBA" id="ARBA00023125"/>
    </source>
</evidence>
<dbReference type="SMART" id="SM00895">
    <property type="entry name" value="FCD"/>
    <property type="match status" value="1"/>
</dbReference>
<evidence type="ECO:0000256" key="3">
    <source>
        <dbReference type="ARBA" id="ARBA00023163"/>
    </source>
</evidence>
<dbReference type="Pfam" id="PF00392">
    <property type="entry name" value="GntR"/>
    <property type="match status" value="1"/>
</dbReference>
<gene>
    <name evidence="5" type="ORF">KL771_03530</name>
</gene>
<dbReference type="InterPro" id="IPR036390">
    <property type="entry name" value="WH_DNA-bd_sf"/>
</dbReference>
<organism evidence="5 6">
    <name type="scientific">Prosthecodimorpha staleyi</name>
    <dbReference type="NCBI Taxonomy" id="2840188"/>
    <lineage>
        <taxon>Bacteria</taxon>
        <taxon>Pseudomonadati</taxon>
        <taxon>Pseudomonadota</taxon>
        <taxon>Alphaproteobacteria</taxon>
        <taxon>Hyphomicrobiales</taxon>
        <taxon>Ancalomicrobiaceae</taxon>
        <taxon>Prosthecodimorpha</taxon>
    </lineage>
</organism>
<dbReference type="Gene3D" id="1.10.10.10">
    <property type="entry name" value="Winged helix-like DNA-binding domain superfamily/Winged helix DNA-binding domain"/>
    <property type="match status" value="1"/>
</dbReference>
<dbReference type="Gene3D" id="1.20.120.530">
    <property type="entry name" value="GntR ligand-binding domain-like"/>
    <property type="match status" value="1"/>
</dbReference>
<dbReference type="PRINTS" id="PR00035">
    <property type="entry name" value="HTHGNTR"/>
</dbReference>
<keyword evidence="3" id="KW-0804">Transcription</keyword>
<dbReference type="PANTHER" id="PTHR43537">
    <property type="entry name" value="TRANSCRIPTIONAL REGULATOR, GNTR FAMILY"/>
    <property type="match status" value="1"/>
</dbReference>
<accession>A0A947D1A2</accession>
<dbReference type="GO" id="GO:0003700">
    <property type="term" value="F:DNA-binding transcription factor activity"/>
    <property type="evidence" value="ECO:0007669"/>
    <property type="project" value="InterPro"/>
</dbReference>
<evidence type="ECO:0000259" key="4">
    <source>
        <dbReference type="PROSITE" id="PS50949"/>
    </source>
</evidence>
<feature type="domain" description="HTH gntR-type" evidence="4">
    <location>
        <begin position="25"/>
        <end position="92"/>
    </location>
</feature>
<dbReference type="InterPro" id="IPR008920">
    <property type="entry name" value="TF_FadR/GntR_C"/>
</dbReference>
<protein>
    <submittedName>
        <fullName evidence="5">GntR family transcriptional regulator</fullName>
    </submittedName>
</protein>
<keyword evidence="6" id="KW-1185">Reference proteome</keyword>
<comment type="caution">
    <text evidence="5">The sequence shown here is derived from an EMBL/GenBank/DDBJ whole genome shotgun (WGS) entry which is preliminary data.</text>
</comment>
<dbReference type="RefSeq" id="WP_261967186.1">
    <property type="nucleotide sequence ID" value="NZ_JAHHZF010000002.1"/>
</dbReference>
<dbReference type="CDD" id="cd07377">
    <property type="entry name" value="WHTH_GntR"/>
    <property type="match status" value="1"/>
</dbReference>
<dbReference type="Proteomes" id="UP000766595">
    <property type="component" value="Unassembled WGS sequence"/>
</dbReference>
<dbReference type="AlphaFoldDB" id="A0A947D1A2"/>
<proteinExistence type="predicted"/>
<name>A0A947D1A2_9HYPH</name>
<dbReference type="SUPFAM" id="SSF48008">
    <property type="entry name" value="GntR ligand-binding domain-like"/>
    <property type="match status" value="1"/>
</dbReference>
<dbReference type="SMART" id="SM00345">
    <property type="entry name" value="HTH_GNTR"/>
    <property type="match status" value="1"/>
</dbReference>
<keyword evidence="2" id="KW-0238">DNA-binding</keyword>